<evidence type="ECO:0000313" key="2">
    <source>
        <dbReference type="EMBL" id="KAF7345787.1"/>
    </source>
</evidence>
<keyword evidence="1" id="KW-0472">Membrane</keyword>
<name>A0A8H6XSS6_9AGAR</name>
<evidence type="ECO:0000256" key="1">
    <source>
        <dbReference type="SAM" id="Phobius"/>
    </source>
</evidence>
<feature type="transmembrane region" description="Helical" evidence="1">
    <location>
        <begin position="116"/>
        <end position="136"/>
    </location>
</feature>
<organism evidence="2 3">
    <name type="scientific">Mycena venus</name>
    <dbReference type="NCBI Taxonomy" id="2733690"/>
    <lineage>
        <taxon>Eukaryota</taxon>
        <taxon>Fungi</taxon>
        <taxon>Dikarya</taxon>
        <taxon>Basidiomycota</taxon>
        <taxon>Agaricomycotina</taxon>
        <taxon>Agaricomycetes</taxon>
        <taxon>Agaricomycetidae</taxon>
        <taxon>Agaricales</taxon>
        <taxon>Marasmiineae</taxon>
        <taxon>Mycenaceae</taxon>
        <taxon>Mycena</taxon>
    </lineage>
</organism>
<keyword evidence="1" id="KW-0812">Transmembrane</keyword>
<accession>A0A8H6XSS6</accession>
<reference evidence="2" key="1">
    <citation type="submission" date="2020-05" db="EMBL/GenBank/DDBJ databases">
        <title>Mycena genomes resolve the evolution of fungal bioluminescence.</title>
        <authorList>
            <person name="Tsai I.J."/>
        </authorList>
    </citation>
    <scope>NUCLEOTIDE SEQUENCE</scope>
    <source>
        <strain evidence="2">CCC161011</strain>
    </source>
</reference>
<dbReference type="AlphaFoldDB" id="A0A8H6XSS6"/>
<dbReference type="EMBL" id="JACAZI010000013">
    <property type="protein sequence ID" value="KAF7345787.1"/>
    <property type="molecule type" value="Genomic_DNA"/>
</dbReference>
<evidence type="ECO:0000313" key="3">
    <source>
        <dbReference type="Proteomes" id="UP000620124"/>
    </source>
</evidence>
<proteinExistence type="predicted"/>
<protein>
    <submittedName>
        <fullName evidence="2">Uncharacterized protein</fullName>
    </submittedName>
</protein>
<sequence>MEDRRQLLSPFDASATRTTQFCNTYNGHLNDWKLEYDFLRKLGLASASTVAPTPPTPIAESPEVARLENGIPDGKRLLFFAAPINWGAQVSGTPFIQRNKHSHLNHRTTATRTMRFILVALPFAFIGAVAAATIKFDVVFEEGEFSALKCAERGELCTFDSNCCSKMCASLRSGGKRCIEVPPRNQLWEQDPMDRK</sequence>
<dbReference type="OrthoDB" id="10613523at2759"/>
<keyword evidence="3" id="KW-1185">Reference proteome</keyword>
<keyword evidence="1" id="KW-1133">Transmembrane helix</keyword>
<gene>
    <name evidence="2" type="ORF">MVEN_01599400</name>
</gene>
<dbReference type="Proteomes" id="UP000620124">
    <property type="component" value="Unassembled WGS sequence"/>
</dbReference>
<comment type="caution">
    <text evidence="2">The sequence shown here is derived from an EMBL/GenBank/DDBJ whole genome shotgun (WGS) entry which is preliminary data.</text>
</comment>